<gene>
    <name evidence="7" type="ORF">SDC9_140213</name>
</gene>
<evidence type="ECO:0000256" key="2">
    <source>
        <dbReference type="ARBA" id="ARBA00022475"/>
    </source>
</evidence>
<feature type="transmembrane region" description="Helical" evidence="6">
    <location>
        <begin position="54"/>
        <end position="75"/>
    </location>
</feature>
<feature type="transmembrane region" description="Helical" evidence="6">
    <location>
        <begin position="164"/>
        <end position="183"/>
    </location>
</feature>
<feature type="transmembrane region" description="Helical" evidence="6">
    <location>
        <begin position="82"/>
        <end position="103"/>
    </location>
</feature>
<keyword evidence="5 6" id="KW-0472">Membrane</keyword>
<evidence type="ECO:0000256" key="3">
    <source>
        <dbReference type="ARBA" id="ARBA00022692"/>
    </source>
</evidence>
<comment type="caution">
    <text evidence="7">The sequence shown here is derived from an EMBL/GenBank/DDBJ whole genome shotgun (WGS) entry which is preliminary data.</text>
</comment>
<keyword evidence="4 6" id="KW-1133">Transmembrane helix</keyword>
<accession>A0A645DUL7</accession>
<feature type="transmembrane region" description="Helical" evidence="6">
    <location>
        <begin position="20"/>
        <end position="42"/>
    </location>
</feature>
<reference evidence="7" key="1">
    <citation type="submission" date="2019-08" db="EMBL/GenBank/DDBJ databases">
        <authorList>
            <person name="Kucharzyk K."/>
            <person name="Murdoch R.W."/>
            <person name="Higgins S."/>
            <person name="Loffler F."/>
        </authorList>
    </citation>
    <scope>NUCLEOTIDE SEQUENCE</scope>
</reference>
<dbReference type="PANTHER" id="PTHR30250:SF11">
    <property type="entry name" value="O-ANTIGEN TRANSPORTER-RELATED"/>
    <property type="match status" value="1"/>
</dbReference>
<dbReference type="PANTHER" id="PTHR30250">
    <property type="entry name" value="PST FAMILY PREDICTED COLANIC ACID TRANSPORTER"/>
    <property type="match status" value="1"/>
</dbReference>
<protein>
    <recommendedName>
        <fullName evidence="8">Polysaccharide biosynthesis protein C-terminal domain-containing protein</fullName>
    </recommendedName>
</protein>
<dbReference type="GO" id="GO:0005886">
    <property type="term" value="C:plasma membrane"/>
    <property type="evidence" value="ECO:0007669"/>
    <property type="project" value="UniProtKB-SubCell"/>
</dbReference>
<feature type="transmembrane region" description="Helical" evidence="6">
    <location>
        <begin position="109"/>
        <end position="128"/>
    </location>
</feature>
<proteinExistence type="predicted"/>
<evidence type="ECO:0000256" key="4">
    <source>
        <dbReference type="ARBA" id="ARBA00022989"/>
    </source>
</evidence>
<dbReference type="EMBL" id="VSSQ01039931">
    <property type="protein sequence ID" value="MPM93077.1"/>
    <property type="molecule type" value="Genomic_DNA"/>
</dbReference>
<feature type="transmembrane region" description="Helical" evidence="6">
    <location>
        <begin position="140"/>
        <end position="158"/>
    </location>
</feature>
<evidence type="ECO:0000256" key="5">
    <source>
        <dbReference type="ARBA" id="ARBA00023136"/>
    </source>
</evidence>
<evidence type="ECO:0008006" key="8">
    <source>
        <dbReference type="Google" id="ProtNLM"/>
    </source>
</evidence>
<evidence type="ECO:0000256" key="6">
    <source>
        <dbReference type="SAM" id="Phobius"/>
    </source>
</evidence>
<dbReference type="InterPro" id="IPR050833">
    <property type="entry name" value="Poly_Biosynth_Transport"/>
</dbReference>
<keyword evidence="2" id="KW-1003">Cell membrane</keyword>
<evidence type="ECO:0000313" key="7">
    <source>
        <dbReference type="EMBL" id="MPM93077.1"/>
    </source>
</evidence>
<keyword evidence="3 6" id="KW-0812">Transmembrane</keyword>
<sequence length="205" mass="23325">MANSNEQCARNVNQQSEIALLILAPVLIGFLVFIHWAIILLYSTQFLAITGMIYWASLGIFFKAVSWAIAFVFLAKGASRLFFWNELTGNTYTLGFSLLGYHFGGLTGLGVSFLMVYMIYLIQVYVIAKVKYHFSFTSSFLKIFAVQFSLALMSFAIVNLIEKPYTYVIGTLLIGVSCWYSYLELESRIGLKEIIRGFLQKYRNK</sequence>
<dbReference type="AlphaFoldDB" id="A0A645DUL7"/>
<name>A0A645DUL7_9ZZZZ</name>
<evidence type="ECO:0000256" key="1">
    <source>
        <dbReference type="ARBA" id="ARBA00004651"/>
    </source>
</evidence>
<organism evidence="7">
    <name type="scientific">bioreactor metagenome</name>
    <dbReference type="NCBI Taxonomy" id="1076179"/>
    <lineage>
        <taxon>unclassified sequences</taxon>
        <taxon>metagenomes</taxon>
        <taxon>ecological metagenomes</taxon>
    </lineage>
</organism>
<comment type="subcellular location">
    <subcellularLocation>
        <location evidence="1">Cell membrane</location>
        <topology evidence="1">Multi-pass membrane protein</topology>
    </subcellularLocation>
</comment>